<dbReference type="GO" id="GO:0008360">
    <property type="term" value="P:regulation of cell shape"/>
    <property type="evidence" value="ECO:0007669"/>
    <property type="project" value="UniProtKB-KW"/>
</dbReference>
<dbReference type="InterPro" id="IPR016185">
    <property type="entry name" value="PreATP-grasp_dom_sf"/>
</dbReference>
<keyword evidence="2" id="KW-0436">Ligase</keyword>
<dbReference type="Pfam" id="PF07478">
    <property type="entry name" value="Dala_Dala_lig_C"/>
    <property type="match status" value="2"/>
</dbReference>
<dbReference type="InterPro" id="IPR000291">
    <property type="entry name" value="D-Ala_lig_Van_CS"/>
</dbReference>
<dbReference type="PROSITE" id="PS00844">
    <property type="entry name" value="DALA_DALA_LIGASE_2"/>
    <property type="match status" value="1"/>
</dbReference>
<evidence type="ECO:0000313" key="10">
    <source>
        <dbReference type="EMBL" id="OGI61228.1"/>
    </source>
</evidence>
<dbReference type="InterPro" id="IPR011127">
    <property type="entry name" value="Dala_Dala_lig_N"/>
</dbReference>
<keyword evidence="5" id="KW-0133">Cell shape</keyword>
<dbReference type="SUPFAM" id="SSF56059">
    <property type="entry name" value="Glutathione synthetase ATP-binding domain-like"/>
    <property type="match status" value="2"/>
</dbReference>
<evidence type="ECO:0000256" key="3">
    <source>
        <dbReference type="ARBA" id="ARBA00022741"/>
    </source>
</evidence>
<dbReference type="InterPro" id="IPR011095">
    <property type="entry name" value="Dala_Dala_lig_C"/>
</dbReference>
<organism evidence="10 11">
    <name type="scientific">Candidatus Nomurabacteria bacterium RIFCSPHIGHO2_01_FULL_38_19</name>
    <dbReference type="NCBI Taxonomy" id="1801732"/>
    <lineage>
        <taxon>Bacteria</taxon>
        <taxon>Candidatus Nomuraibacteriota</taxon>
    </lineage>
</organism>
<dbReference type="EMBL" id="MFTI01000002">
    <property type="protein sequence ID" value="OGI61228.1"/>
    <property type="molecule type" value="Genomic_DNA"/>
</dbReference>
<proteinExistence type="inferred from homology"/>
<keyword evidence="4 8" id="KW-0067">ATP-binding</keyword>
<name>A0A1F6UV62_9BACT</name>
<dbReference type="STRING" id="1801732.A2814_00470"/>
<feature type="domain" description="ATP-grasp" evidence="9">
    <location>
        <begin position="148"/>
        <end position="360"/>
    </location>
</feature>
<gene>
    <name evidence="10" type="ORF">A2814_00470</name>
</gene>
<dbReference type="Gene3D" id="3.40.50.20">
    <property type="match status" value="2"/>
</dbReference>
<keyword evidence="3 8" id="KW-0547">Nucleotide-binding</keyword>
<evidence type="ECO:0000259" key="9">
    <source>
        <dbReference type="PROSITE" id="PS50975"/>
    </source>
</evidence>
<keyword evidence="6" id="KW-0573">Peptidoglycan synthesis</keyword>
<dbReference type="Gene3D" id="3.30.470.20">
    <property type="entry name" value="ATP-grasp fold, B domain"/>
    <property type="match status" value="3"/>
</dbReference>
<keyword evidence="7" id="KW-0961">Cell wall biogenesis/degradation</keyword>
<sequence>MPKTNFRKNLEKNSKKNFRIALLTGGPSLERGISLNSARSILDHLGGEGIEIVPIYFNQKKKAFKISLDQLYSNTPSDFDFKLAQNFSALTQKALLKLLKSTDIVFPAMHGPFGEDGQIQAFLEKNNIPFVGSPSKACKLAFDKFNANELIKRHEFFTLPSVVLKIYHSDHGKILKKFFKKNNIKRAIVKPASGGSSVGVFSVSSVSEALEKADTIFSKRMDTRVVVEPFAAGTEFTMIILENRFNLPVALPPTEIETDYTENQFFDFRRKYLPTRQVTWHCPPRFDKTVIEKIQAQGEQLFALLGMRDFSRFDGWVLPNGNIWFCDFNPISGMEQNSFLFQQASRIGMTHSDILLHIVKKACEKHNINFPNIQKNMAQKRKRISIIMGGDNSEKQVSLMSGTNTWLKLRHSKTYKPEPYLLDTKNNIWHLPYHLCLNHTVEEITENCKNYQKAKVKLGEFEERARLKLGLLRVKNKEEFFEPQKMTLKKFIKDSKFIFIALHGGDGENGNLQKMLKKMGVKFNGSDEKASRLCMDKWNTSEFIKNLHIKNINTIPEKVISTQTLLKFSNLDLKLFWLNTQKELETTTLIVKPRADGCTAGVVHLYSLSDLKKYLKIIKKNTLFVPKETFSNQIDIIEMPSTQPPELLFEKFIETDILRVKSGKLKYQHKTGWVEMTVGVVESNGKIKSFNPSITVVAGEVLTVEEKFQGGTGVNITPPPKIIISTKNLDKVKNLVELVAEKVDLQGYARIDIFVHVKTGNIIVIELNTLPGLTPSTVFYHQALAENPKIFPLELLEKIIKNSGY</sequence>
<evidence type="ECO:0000313" key="11">
    <source>
        <dbReference type="Proteomes" id="UP000177869"/>
    </source>
</evidence>
<dbReference type="PROSITE" id="PS00843">
    <property type="entry name" value="DALA_DALA_LIGASE_1"/>
    <property type="match status" value="1"/>
</dbReference>
<dbReference type="GO" id="GO:0008716">
    <property type="term" value="F:D-alanine-D-alanine ligase activity"/>
    <property type="evidence" value="ECO:0007669"/>
    <property type="project" value="InterPro"/>
</dbReference>
<accession>A0A1F6UV62</accession>
<dbReference type="GO" id="GO:0005524">
    <property type="term" value="F:ATP binding"/>
    <property type="evidence" value="ECO:0007669"/>
    <property type="project" value="UniProtKB-UniRule"/>
</dbReference>
<evidence type="ECO:0000256" key="8">
    <source>
        <dbReference type="PROSITE-ProRule" id="PRU00409"/>
    </source>
</evidence>
<evidence type="ECO:0000256" key="4">
    <source>
        <dbReference type="ARBA" id="ARBA00022840"/>
    </source>
</evidence>
<evidence type="ECO:0000256" key="7">
    <source>
        <dbReference type="ARBA" id="ARBA00023316"/>
    </source>
</evidence>
<comment type="similarity">
    <text evidence="1">Belongs to the D-alanine--D-alanine ligase family.</text>
</comment>
<comment type="caution">
    <text evidence="10">The sequence shown here is derived from an EMBL/GenBank/DDBJ whole genome shotgun (WGS) entry which is preliminary data.</text>
</comment>
<protein>
    <recommendedName>
        <fullName evidence="9">ATP-grasp domain-containing protein</fullName>
    </recommendedName>
</protein>
<evidence type="ECO:0000256" key="1">
    <source>
        <dbReference type="ARBA" id="ARBA00010871"/>
    </source>
</evidence>
<evidence type="ECO:0000256" key="2">
    <source>
        <dbReference type="ARBA" id="ARBA00022598"/>
    </source>
</evidence>
<feature type="domain" description="ATP-grasp" evidence="9">
    <location>
        <begin position="562"/>
        <end position="801"/>
    </location>
</feature>
<evidence type="ECO:0000256" key="5">
    <source>
        <dbReference type="ARBA" id="ARBA00022960"/>
    </source>
</evidence>
<dbReference type="InterPro" id="IPR013815">
    <property type="entry name" value="ATP_grasp_subdomain_1"/>
</dbReference>
<dbReference type="GO" id="GO:0046872">
    <property type="term" value="F:metal ion binding"/>
    <property type="evidence" value="ECO:0007669"/>
    <property type="project" value="InterPro"/>
</dbReference>
<dbReference type="PANTHER" id="PTHR23132:SF0">
    <property type="entry name" value="D-ALANINE-D-ALANINE LIGASE FAMILY"/>
    <property type="match status" value="1"/>
</dbReference>
<dbReference type="PROSITE" id="PS50975">
    <property type="entry name" value="ATP_GRASP"/>
    <property type="match status" value="2"/>
</dbReference>
<dbReference type="SUPFAM" id="SSF52440">
    <property type="entry name" value="PreATP-grasp domain"/>
    <property type="match status" value="2"/>
</dbReference>
<reference evidence="10 11" key="1">
    <citation type="journal article" date="2016" name="Nat. Commun.">
        <title>Thousands of microbial genomes shed light on interconnected biogeochemical processes in an aquifer system.</title>
        <authorList>
            <person name="Anantharaman K."/>
            <person name="Brown C.T."/>
            <person name="Hug L.A."/>
            <person name="Sharon I."/>
            <person name="Castelle C.J."/>
            <person name="Probst A.J."/>
            <person name="Thomas B.C."/>
            <person name="Singh A."/>
            <person name="Wilkins M.J."/>
            <person name="Karaoz U."/>
            <person name="Brodie E.L."/>
            <person name="Williams K.H."/>
            <person name="Hubbard S.S."/>
            <person name="Banfield J.F."/>
        </authorList>
    </citation>
    <scope>NUCLEOTIDE SEQUENCE [LARGE SCALE GENOMIC DNA]</scope>
</reference>
<dbReference type="Pfam" id="PF01820">
    <property type="entry name" value="Dala_Dala_lig_N"/>
    <property type="match status" value="2"/>
</dbReference>
<dbReference type="Gene3D" id="3.30.1490.20">
    <property type="entry name" value="ATP-grasp fold, A domain"/>
    <property type="match status" value="2"/>
</dbReference>
<dbReference type="Proteomes" id="UP000177869">
    <property type="component" value="Unassembled WGS sequence"/>
</dbReference>
<dbReference type="GO" id="GO:0071555">
    <property type="term" value="P:cell wall organization"/>
    <property type="evidence" value="ECO:0007669"/>
    <property type="project" value="UniProtKB-KW"/>
</dbReference>
<dbReference type="GO" id="GO:0009252">
    <property type="term" value="P:peptidoglycan biosynthetic process"/>
    <property type="evidence" value="ECO:0007669"/>
    <property type="project" value="UniProtKB-KW"/>
</dbReference>
<dbReference type="PANTHER" id="PTHR23132">
    <property type="entry name" value="D-ALANINE--D-ALANINE LIGASE"/>
    <property type="match status" value="1"/>
</dbReference>
<dbReference type="AlphaFoldDB" id="A0A1F6UV62"/>
<dbReference type="InterPro" id="IPR011761">
    <property type="entry name" value="ATP-grasp"/>
</dbReference>
<evidence type="ECO:0000256" key="6">
    <source>
        <dbReference type="ARBA" id="ARBA00022984"/>
    </source>
</evidence>